<evidence type="ECO:0000313" key="2">
    <source>
        <dbReference type="Proteomes" id="UP000243217"/>
    </source>
</evidence>
<dbReference type="EMBL" id="JNBS01001072">
    <property type="protein sequence ID" value="OQS02831.1"/>
    <property type="molecule type" value="Genomic_DNA"/>
</dbReference>
<accession>A0A1V9ZY06</accession>
<dbReference type="Pfam" id="PF13637">
    <property type="entry name" value="Ank_4"/>
    <property type="match status" value="1"/>
</dbReference>
<gene>
    <name evidence="1" type="ORF">THRCLA_04839</name>
</gene>
<sequence length="187" mass="21717">MTRQENLLHKTTRLAKPHQQEKYCLTSADDPLFDYHKAIASNDLDTVKQLLPTCDNERAMDVAAMHNSIEILMYLHKFSTKGCTTRSMDYAAAFGHFECMRFLHQFRTEGCSRQALLYAACKGHLECVLYLWRNQPRPNWFDLEQAICFAKDNKHHHVVKALNAFVDHTNGGWKRFTTSIQKKLLLV</sequence>
<name>A0A1V9ZY06_9STRA</name>
<dbReference type="AlphaFoldDB" id="A0A1V9ZY06"/>
<reference evidence="1 2" key="1">
    <citation type="journal article" date="2014" name="Genome Biol. Evol.">
        <title>The secreted proteins of Achlya hypogyna and Thraustotheca clavata identify the ancestral oomycete secretome and reveal gene acquisitions by horizontal gene transfer.</title>
        <authorList>
            <person name="Misner I."/>
            <person name="Blouin N."/>
            <person name="Leonard G."/>
            <person name="Richards T.A."/>
            <person name="Lane C.E."/>
        </authorList>
    </citation>
    <scope>NUCLEOTIDE SEQUENCE [LARGE SCALE GENOMIC DNA]</scope>
    <source>
        <strain evidence="1 2">ATCC 34112</strain>
    </source>
</reference>
<dbReference type="Proteomes" id="UP000243217">
    <property type="component" value="Unassembled WGS sequence"/>
</dbReference>
<dbReference type="InterPro" id="IPR002110">
    <property type="entry name" value="Ankyrin_rpt"/>
</dbReference>
<keyword evidence="2" id="KW-1185">Reference proteome</keyword>
<dbReference type="InterPro" id="IPR052050">
    <property type="entry name" value="SecEffector_AnkRepeat"/>
</dbReference>
<proteinExistence type="predicted"/>
<dbReference type="SUPFAM" id="SSF48403">
    <property type="entry name" value="Ankyrin repeat"/>
    <property type="match status" value="1"/>
</dbReference>
<evidence type="ECO:0000313" key="1">
    <source>
        <dbReference type="EMBL" id="OQS02831.1"/>
    </source>
</evidence>
<dbReference type="Gene3D" id="1.25.40.20">
    <property type="entry name" value="Ankyrin repeat-containing domain"/>
    <property type="match status" value="1"/>
</dbReference>
<dbReference type="OrthoDB" id="76773at2759"/>
<protein>
    <submittedName>
        <fullName evidence="1">Uncharacterized protein</fullName>
    </submittedName>
</protein>
<comment type="caution">
    <text evidence="1">The sequence shown here is derived from an EMBL/GenBank/DDBJ whole genome shotgun (WGS) entry which is preliminary data.</text>
</comment>
<dbReference type="InterPro" id="IPR036770">
    <property type="entry name" value="Ankyrin_rpt-contain_sf"/>
</dbReference>
<dbReference type="PANTHER" id="PTHR46586:SF3">
    <property type="entry name" value="ANKYRIN REPEAT-CONTAINING PROTEIN"/>
    <property type="match status" value="1"/>
</dbReference>
<organism evidence="1 2">
    <name type="scientific">Thraustotheca clavata</name>
    <dbReference type="NCBI Taxonomy" id="74557"/>
    <lineage>
        <taxon>Eukaryota</taxon>
        <taxon>Sar</taxon>
        <taxon>Stramenopiles</taxon>
        <taxon>Oomycota</taxon>
        <taxon>Saprolegniomycetes</taxon>
        <taxon>Saprolegniales</taxon>
        <taxon>Achlyaceae</taxon>
        <taxon>Thraustotheca</taxon>
    </lineage>
</organism>
<dbReference type="PANTHER" id="PTHR46586">
    <property type="entry name" value="ANKYRIN REPEAT-CONTAINING PROTEIN"/>
    <property type="match status" value="1"/>
</dbReference>